<sequence length="88" mass="10247">MAKEKVEFNAAIHGEQLKHCIKQCSDHKAIIEGANEAIREIRKTACEELGVSGKDFNQMLRIFHKDEREKLESENEELLEKYDAVFRK</sequence>
<evidence type="ECO:0000313" key="3">
    <source>
        <dbReference type="Proteomes" id="UP000255697"/>
    </source>
</evidence>
<dbReference type="InterPro" id="IPR020313">
    <property type="entry name" value="Double-stranded_DNA-bd"/>
</dbReference>
<evidence type="ECO:0000313" key="2">
    <source>
        <dbReference type="EMBL" id="AXF40802.1"/>
    </source>
</evidence>
<keyword evidence="1" id="KW-0175">Coiled coil</keyword>
<dbReference type="Proteomes" id="UP000255697">
    <property type="component" value="Segment"/>
</dbReference>
<gene>
    <name evidence="2" type="primary">dsbA</name>
    <name evidence="2" type="ORF">Ac3_241</name>
</gene>
<dbReference type="Pfam" id="PF11126">
    <property type="entry name" value="Phage_DsbA"/>
    <property type="match status" value="1"/>
</dbReference>
<dbReference type="GeneID" id="55810264"/>
<accession>A0A345AV69</accession>
<dbReference type="RefSeq" id="YP_009881003.1">
    <property type="nucleotide sequence ID" value="NC_049438.1"/>
</dbReference>
<proteinExistence type="predicted"/>
<evidence type="ECO:0000256" key="1">
    <source>
        <dbReference type="SAM" id="Coils"/>
    </source>
</evidence>
<reference evidence="3" key="1">
    <citation type="submission" date="2018-06" db="EMBL/GenBank/DDBJ databases">
        <title>Whole genome analysis of phage vB_ApiM_fHyAci03 infecting Acinetobacter pittii.</title>
        <authorList>
            <person name="Kiljunen S."/>
            <person name="Wicklund A."/>
            <person name="Skurnik M."/>
        </authorList>
    </citation>
    <scope>NUCLEOTIDE SEQUENCE [LARGE SCALE GENOMIC DNA]</scope>
</reference>
<feature type="coiled-coil region" evidence="1">
    <location>
        <begin position="61"/>
        <end position="88"/>
    </location>
</feature>
<dbReference type="KEGG" id="vg:55810264"/>
<protein>
    <submittedName>
        <fullName evidence="2">Double-stranded DNA binding protein</fullName>
    </submittedName>
</protein>
<name>A0A345AV69_9CAUD</name>
<dbReference type="EMBL" id="MH460829">
    <property type="protein sequence ID" value="AXF40802.1"/>
    <property type="molecule type" value="Genomic_DNA"/>
</dbReference>
<keyword evidence="3" id="KW-1185">Reference proteome</keyword>
<organism evidence="2 3">
    <name type="scientific">Acinetobacter phage vB_ApiM_fHyAci03</name>
    <dbReference type="NCBI Taxonomy" id="2269366"/>
    <lineage>
        <taxon>Viruses</taxon>
        <taxon>Duplodnaviria</taxon>
        <taxon>Heunggongvirae</taxon>
        <taxon>Uroviricota</taxon>
        <taxon>Caudoviricetes</taxon>
        <taxon>Pantevenvirales</taxon>
        <taxon>Straboviridae</taxon>
        <taxon>Twarogvirinae</taxon>
        <taxon>Lazarusvirus</taxon>
        <taxon>Lazarusvirus fhyacithree</taxon>
    </lineage>
</organism>